<dbReference type="EMBL" id="JADLQX010000039">
    <property type="protein sequence ID" value="MBF6302220.1"/>
    <property type="molecule type" value="Genomic_DNA"/>
</dbReference>
<dbReference type="Pfam" id="PF12833">
    <property type="entry name" value="HTH_18"/>
    <property type="match status" value="1"/>
</dbReference>
<keyword evidence="1" id="KW-0805">Transcription regulation</keyword>
<dbReference type="PROSITE" id="PS01124">
    <property type="entry name" value="HTH_ARAC_FAMILY_2"/>
    <property type="match status" value="1"/>
</dbReference>
<dbReference type="InterPro" id="IPR020449">
    <property type="entry name" value="Tscrpt_reg_AraC-type_HTH"/>
</dbReference>
<dbReference type="Pfam" id="PF12852">
    <property type="entry name" value="Cupin_6"/>
    <property type="match status" value="1"/>
</dbReference>
<dbReference type="InterPro" id="IPR032783">
    <property type="entry name" value="AraC_lig"/>
</dbReference>
<dbReference type="InterPro" id="IPR009057">
    <property type="entry name" value="Homeodomain-like_sf"/>
</dbReference>
<protein>
    <submittedName>
        <fullName evidence="6">AraC family transcriptional regulator</fullName>
    </submittedName>
</protein>
<evidence type="ECO:0000256" key="4">
    <source>
        <dbReference type="SAM" id="MobiDB-lite"/>
    </source>
</evidence>
<sequence length="317" mass="34220">MDVFSEVIATVRTGRAKFTRTRRSGAWGNRFGPYPGAGFHVLLHGSCWLTPPAGEPIPLHAGDVVFLPHGSVHGMSDRPDRGIDELPPEPPGGSDEGPGNPAAIRAHLLCGAYRLHRGQAHPFLRTLPDVVHLRASSGHHDLRAAVDLLGAELADPRPGGYSALPALMDLLLVYLLRAWLDEEATRQPDRGWPAALTDPLLAAALTHIHTDPARRWTVRDLGAEIGLSKTAFARKFTAMVGQSPMAYLTWWRLSSGARLLRDTDAPLAAIATQVGYASEFGFANAFRREFGVAPGRFRRDSRSAGSEEQQVAAVSAG</sequence>
<dbReference type="SUPFAM" id="SSF46689">
    <property type="entry name" value="Homeodomain-like"/>
    <property type="match status" value="2"/>
</dbReference>
<evidence type="ECO:0000256" key="3">
    <source>
        <dbReference type="ARBA" id="ARBA00023163"/>
    </source>
</evidence>
<evidence type="ECO:0000256" key="2">
    <source>
        <dbReference type="ARBA" id="ARBA00023125"/>
    </source>
</evidence>
<dbReference type="PROSITE" id="PS00041">
    <property type="entry name" value="HTH_ARAC_FAMILY_1"/>
    <property type="match status" value="1"/>
</dbReference>
<evidence type="ECO:0000259" key="5">
    <source>
        <dbReference type="PROSITE" id="PS01124"/>
    </source>
</evidence>
<evidence type="ECO:0000313" key="7">
    <source>
        <dbReference type="Proteomes" id="UP000702209"/>
    </source>
</evidence>
<keyword evidence="3" id="KW-0804">Transcription</keyword>
<proteinExistence type="predicted"/>
<dbReference type="InterPro" id="IPR018060">
    <property type="entry name" value="HTH_AraC"/>
</dbReference>
<dbReference type="Proteomes" id="UP000702209">
    <property type="component" value="Unassembled WGS sequence"/>
</dbReference>
<dbReference type="InterPro" id="IPR018062">
    <property type="entry name" value="HTH_AraC-typ_CS"/>
</dbReference>
<gene>
    <name evidence="6" type="ORF">IU459_32465</name>
</gene>
<name>A0ABS0D0C0_9NOCA</name>
<dbReference type="Gene3D" id="1.10.10.60">
    <property type="entry name" value="Homeodomain-like"/>
    <property type="match status" value="2"/>
</dbReference>
<keyword evidence="7" id="KW-1185">Reference proteome</keyword>
<feature type="domain" description="HTH araC/xylS-type" evidence="5">
    <location>
        <begin position="202"/>
        <end position="300"/>
    </location>
</feature>
<dbReference type="PANTHER" id="PTHR46796:SF7">
    <property type="entry name" value="ARAC FAMILY TRANSCRIPTIONAL REGULATOR"/>
    <property type="match status" value="1"/>
</dbReference>
<organism evidence="6 7">
    <name type="scientific">Nocardia amamiensis</name>
    <dbReference type="NCBI Taxonomy" id="404578"/>
    <lineage>
        <taxon>Bacteria</taxon>
        <taxon>Bacillati</taxon>
        <taxon>Actinomycetota</taxon>
        <taxon>Actinomycetes</taxon>
        <taxon>Mycobacteriales</taxon>
        <taxon>Nocardiaceae</taxon>
        <taxon>Nocardia</taxon>
    </lineage>
</organism>
<dbReference type="PRINTS" id="PR00032">
    <property type="entry name" value="HTHARAC"/>
</dbReference>
<evidence type="ECO:0000313" key="6">
    <source>
        <dbReference type="EMBL" id="MBF6302220.1"/>
    </source>
</evidence>
<dbReference type="SUPFAM" id="SSF51182">
    <property type="entry name" value="RmlC-like cupins"/>
    <property type="match status" value="1"/>
</dbReference>
<feature type="region of interest" description="Disordered" evidence="4">
    <location>
        <begin position="298"/>
        <end position="317"/>
    </location>
</feature>
<dbReference type="InterPro" id="IPR011051">
    <property type="entry name" value="RmlC_Cupin_sf"/>
</dbReference>
<comment type="caution">
    <text evidence="6">The sequence shown here is derived from an EMBL/GenBank/DDBJ whole genome shotgun (WGS) entry which is preliminary data.</text>
</comment>
<reference evidence="6 7" key="1">
    <citation type="submission" date="2020-10" db="EMBL/GenBank/DDBJ databases">
        <title>Identification of Nocardia species via Next-generation sequencing and recognition of intraspecies genetic diversity.</title>
        <authorList>
            <person name="Li P."/>
            <person name="Li P."/>
            <person name="Lu B."/>
        </authorList>
    </citation>
    <scope>NUCLEOTIDE SEQUENCE [LARGE SCALE GENOMIC DNA]</scope>
    <source>
        <strain evidence="6 7">BJ06-0157</strain>
    </source>
</reference>
<dbReference type="RefSeq" id="WP_195133407.1">
    <property type="nucleotide sequence ID" value="NZ_JADLQX010000039.1"/>
</dbReference>
<dbReference type="PANTHER" id="PTHR46796">
    <property type="entry name" value="HTH-TYPE TRANSCRIPTIONAL ACTIVATOR RHAS-RELATED"/>
    <property type="match status" value="1"/>
</dbReference>
<dbReference type="InterPro" id="IPR050204">
    <property type="entry name" value="AraC_XylS_family_regulators"/>
</dbReference>
<feature type="region of interest" description="Disordered" evidence="4">
    <location>
        <begin position="76"/>
        <end position="101"/>
    </location>
</feature>
<keyword evidence="2" id="KW-0238">DNA-binding</keyword>
<accession>A0ABS0D0C0</accession>
<dbReference type="SMART" id="SM00342">
    <property type="entry name" value="HTH_ARAC"/>
    <property type="match status" value="1"/>
</dbReference>
<evidence type="ECO:0000256" key="1">
    <source>
        <dbReference type="ARBA" id="ARBA00023015"/>
    </source>
</evidence>